<accession>G7Q6Z8</accession>
<dbReference type="AlphaFoldDB" id="G7Q6Z8"/>
<dbReference type="EMBL" id="CM001368">
    <property type="protein sequence ID" value="EHJ48481.1"/>
    <property type="molecule type" value="Genomic_DNA"/>
</dbReference>
<dbReference type="eggNOG" id="COG0438">
    <property type="taxonomic scope" value="Bacteria"/>
</dbReference>
<feature type="region of interest" description="Disordered" evidence="1">
    <location>
        <begin position="344"/>
        <end position="373"/>
    </location>
</feature>
<dbReference type="CDD" id="cd01635">
    <property type="entry name" value="Glycosyltransferase_GTB-type"/>
    <property type="match status" value="1"/>
</dbReference>
<evidence type="ECO:0000313" key="2">
    <source>
        <dbReference type="EMBL" id="EHJ48481.1"/>
    </source>
</evidence>
<proteinExistence type="predicted"/>
<reference evidence="3" key="1">
    <citation type="journal article" date="2015" name="Genome Announc.">
        <title>High-Quality Draft Genome Sequence of Desulfovibrio carbinoliphilus FW-101-2B, an Organic Acid-Oxidizing Sulfate-Reducing Bacterium Isolated from Uranium(VI)-Contaminated Groundwater.</title>
        <authorList>
            <person name="Ramsay B.D."/>
            <person name="Hwang C."/>
            <person name="Woo H.L."/>
            <person name="Carroll S.L."/>
            <person name="Lucas S."/>
            <person name="Han J."/>
            <person name="Lapidus A.L."/>
            <person name="Cheng J.F."/>
            <person name="Goodwin L.A."/>
            <person name="Pitluck S."/>
            <person name="Peters L."/>
            <person name="Chertkov O."/>
            <person name="Held B."/>
            <person name="Detter J.C."/>
            <person name="Han C.S."/>
            <person name="Tapia R."/>
            <person name="Land M.L."/>
            <person name="Hauser L.J."/>
            <person name="Kyrpides N.C."/>
            <person name="Ivanova N.N."/>
            <person name="Mikhailova N."/>
            <person name="Pagani I."/>
            <person name="Woyke T."/>
            <person name="Arkin A.P."/>
            <person name="Dehal P."/>
            <person name="Chivian D."/>
            <person name="Criddle C.S."/>
            <person name="Wu W."/>
            <person name="Chakraborty R."/>
            <person name="Hazen T.C."/>
            <person name="Fields M.W."/>
        </authorList>
    </citation>
    <scope>NUCLEOTIDE SEQUENCE [LARGE SCALE GENOMIC DNA]</scope>
    <source>
        <strain evidence="3">FW-101-2B</strain>
    </source>
</reference>
<evidence type="ECO:0000256" key="1">
    <source>
        <dbReference type="SAM" id="MobiDB-lite"/>
    </source>
</evidence>
<dbReference type="STRING" id="694327.DFW101_2477"/>
<dbReference type="HOGENOM" id="CLU_058218_0_0_7"/>
<keyword evidence="3" id="KW-1185">Reference proteome</keyword>
<gene>
    <name evidence="2" type="ORF">DFW101_2477</name>
</gene>
<sequence length="373" mass="41734">MTSPPVPDSRLSVSEFLRCHLISRDPLIIISYGLPLGAPIQLSPYLADRKAYFLMGNWWSLLDRKLLVHAKHFYTLMRDRYPRHEFLFLTNAREEDAMLEQIGLPHYFCHHNAFLDENIFRPLPGVAKTLDAVYTARLLPFKRHALARRIPSWGLAYYFEPGERQKQQAYLRHLRKTMPGMVCCNHDPATDAYARLDPEAMCRTYNSARVGLCLSQVEGGNYATTEYMLAGLPVVSTISQGGRDHFLDPDISRIVEPNAVAVAEAVAELVARHIPPRTVRLRALVKIREQRQDFIRLIEAILDREGCHGGFADRFESVFTNKMLTYPGTPEAFLAAHGLLPEGAGPRGTGPVSPAIQAGGASRSGGHPSRPAP</sequence>
<organism evidence="2 3">
    <name type="scientific">Solidesulfovibrio carbinoliphilus subsp. oakridgensis</name>
    <dbReference type="NCBI Taxonomy" id="694327"/>
    <lineage>
        <taxon>Bacteria</taxon>
        <taxon>Pseudomonadati</taxon>
        <taxon>Thermodesulfobacteriota</taxon>
        <taxon>Desulfovibrionia</taxon>
        <taxon>Desulfovibrionales</taxon>
        <taxon>Desulfovibrionaceae</taxon>
        <taxon>Solidesulfovibrio</taxon>
    </lineage>
</organism>
<evidence type="ECO:0000313" key="3">
    <source>
        <dbReference type="Proteomes" id="UP000004662"/>
    </source>
</evidence>
<dbReference type="Gene3D" id="3.40.50.2000">
    <property type="entry name" value="Glycogen Phosphorylase B"/>
    <property type="match status" value="1"/>
</dbReference>
<protein>
    <recommendedName>
        <fullName evidence="4">Glycosyl transferase group 1</fullName>
    </recommendedName>
</protein>
<dbReference type="SUPFAM" id="SSF53756">
    <property type="entry name" value="UDP-Glycosyltransferase/glycogen phosphorylase"/>
    <property type="match status" value="1"/>
</dbReference>
<evidence type="ECO:0008006" key="4">
    <source>
        <dbReference type="Google" id="ProtNLM"/>
    </source>
</evidence>
<dbReference type="Proteomes" id="UP000004662">
    <property type="component" value="Chromosome"/>
</dbReference>
<dbReference type="RefSeq" id="WP_009181855.1">
    <property type="nucleotide sequence ID" value="NZ_CM001368.1"/>
</dbReference>
<name>G7Q6Z8_9BACT</name>